<keyword evidence="3" id="KW-1185">Reference proteome</keyword>
<gene>
    <name evidence="2" type="ORF">KQX54_004052</name>
</gene>
<reference evidence="2 3" key="1">
    <citation type="journal article" date="2021" name="J. Hered.">
        <title>A chromosome-level genome assembly of the parasitoid wasp, Cotesia glomerata (Hymenoptera: Braconidae).</title>
        <authorList>
            <person name="Pinto B.J."/>
            <person name="Weis J.J."/>
            <person name="Gamble T."/>
            <person name="Ode P.J."/>
            <person name="Paul R."/>
            <person name="Zaspel J.M."/>
        </authorList>
    </citation>
    <scope>NUCLEOTIDE SEQUENCE [LARGE SCALE GENOMIC DNA]</scope>
    <source>
        <strain evidence="2">CgM1</strain>
    </source>
</reference>
<organism evidence="2 3">
    <name type="scientific">Cotesia glomerata</name>
    <name type="common">Lepidopteran parasitic wasp</name>
    <name type="synonym">Apanteles glomeratus</name>
    <dbReference type="NCBI Taxonomy" id="32391"/>
    <lineage>
        <taxon>Eukaryota</taxon>
        <taxon>Metazoa</taxon>
        <taxon>Ecdysozoa</taxon>
        <taxon>Arthropoda</taxon>
        <taxon>Hexapoda</taxon>
        <taxon>Insecta</taxon>
        <taxon>Pterygota</taxon>
        <taxon>Neoptera</taxon>
        <taxon>Endopterygota</taxon>
        <taxon>Hymenoptera</taxon>
        <taxon>Apocrita</taxon>
        <taxon>Ichneumonoidea</taxon>
        <taxon>Braconidae</taxon>
        <taxon>Microgastrinae</taxon>
        <taxon>Cotesia</taxon>
    </lineage>
</organism>
<sequence length="116" mass="13627">MVERRIRMRSTETKKMSSEKEKRRRMSVLVLRCRGLQTWMLSLSFVIVLLATLPQGYTALDATSADSEYHAQNVEWESGYKNFILYINSIRIFWRIVKDITIRGIKDTLIISLALR</sequence>
<name>A0AAV7I6R5_COTGL</name>
<dbReference type="Proteomes" id="UP000826195">
    <property type="component" value="Unassembled WGS sequence"/>
</dbReference>
<dbReference type="EMBL" id="JAHXZJ010002237">
    <property type="protein sequence ID" value="KAH0545882.1"/>
    <property type="molecule type" value="Genomic_DNA"/>
</dbReference>
<comment type="caution">
    <text evidence="2">The sequence shown here is derived from an EMBL/GenBank/DDBJ whole genome shotgun (WGS) entry which is preliminary data.</text>
</comment>
<proteinExistence type="predicted"/>
<dbReference type="AlphaFoldDB" id="A0AAV7I6R5"/>
<protein>
    <submittedName>
        <fullName evidence="2">Uncharacterized protein</fullName>
    </submittedName>
</protein>
<accession>A0AAV7I6R5</accession>
<evidence type="ECO:0000313" key="2">
    <source>
        <dbReference type="EMBL" id="KAH0545882.1"/>
    </source>
</evidence>
<evidence type="ECO:0000256" key="1">
    <source>
        <dbReference type="SAM" id="MobiDB-lite"/>
    </source>
</evidence>
<evidence type="ECO:0000313" key="3">
    <source>
        <dbReference type="Proteomes" id="UP000826195"/>
    </source>
</evidence>
<feature type="region of interest" description="Disordered" evidence="1">
    <location>
        <begin position="1"/>
        <end position="21"/>
    </location>
</feature>